<dbReference type="SUPFAM" id="SSF102588">
    <property type="entry name" value="LmbE-like"/>
    <property type="match status" value="1"/>
</dbReference>
<dbReference type="EMBL" id="AP024828">
    <property type="protein sequence ID" value="BCZ20417.1"/>
    <property type="molecule type" value="Genomic_DNA"/>
</dbReference>
<protein>
    <submittedName>
        <fullName evidence="2">Acetylglucosaminylphosphatidylinositol deacetylase</fullName>
    </submittedName>
</protein>
<gene>
    <name evidence="2" type="ORF">MTY59_02720</name>
</gene>
<reference evidence="2 3" key="1">
    <citation type="submission" date="2021-07" db="EMBL/GenBank/DDBJ databases">
        <title>Complete genome sequence of nontuberculous Mycobacterium sp. TY59.</title>
        <authorList>
            <person name="Fukushima K."/>
        </authorList>
    </citation>
    <scope>NUCLEOTIDE SEQUENCE [LARGE SCALE GENOMIC DNA]</scope>
    <source>
        <strain evidence="2 3">TY59</strain>
    </source>
</reference>
<dbReference type="InterPro" id="IPR024078">
    <property type="entry name" value="LmbE-like_dom_sf"/>
</dbReference>
<dbReference type="PANTHER" id="PTHR12993:SF29">
    <property type="entry name" value="BLR3841 PROTEIN"/>
    <property type="match status" value="1"/>
</dbReference>
<dbReference type="RefSeq" id="WP_221044088.1">
    <property type="nucleotide sequence ID" value="NZ_AP024828.1"/>
</dbReference>
<keyword evidence="3" id="KW-1185">Reference proteome</keyword>
<dbReference type="Pfam" id="PF02585">
    <property type="entry name" value="PIG-L"/>
    <property type="match status" value="1"/>
</dbReference>
<sequence>MKTLPASNCTRFAAKPLTHGGTPAPLWLAAFADKPLPALDLTECPQLIVVAPHPDDETLGLGATIAQLTATGVAVQVVSASDGGAAHPGAPASDRLRMETTRRYELRRAAGLLGTPPPISLGLPDGELTEHEDRLTETLTEILEGAGPATWCAATWRGDGHPDHEAVGRAAFAACARTDATLLEYPVWMWHWALPADPAVPWDQAYAVPAPGWALERKRRAAHFYRSQFERNGSQSAPVLPGFVLPRLFAVGELVFR</sequence>
<proteinExistence type="predicted"/>
<dbReference type="Proteomes" id="UP000826012">
    <property type="component" value="Chromosome"/>
</dbReference>
<evidence type="ECO:0000313" key="2">
    <source>
        <dbReference type="EMBL" id="BCZ20417.1"/>
    </source>
</evidence>
<dbReference type="InterPro" id="IPR003737">
    <property type="entry name" value="GlcNAc_PI_deacetylase-related"/>
</dbReference>
<accession>A0ABN6I9U1</accession>
<evidence type="ECO:0000313" key="3">
    <source>
        <dbReference type="Proteomes" id="UP000826012"/>
    </source>
</evidence>
<evidence type="ECO:0000256" key="1">
    <source>
        <dbReference type="ARBA" id="ARBA00022833"/>
    </source>
</evidence>
<reference evidence="2 3" key="2">
    <citation type="submission" date="2021-07" db="EMBL/GenBank/DDBJ databases">
        <authorList>
            <person name="Matsumoto Y."/>
            <person name="Motooka D."/>
            <person name="Nakamura S."/>
        </authorList>
    </citation>
    <scope>NUCLEOTIDE SEQUENCE [LARGE SCALE GENOMIC DNA]</scope>
    <source>
        <strain evidence="2 3">TY59</strain>
    </source>
</reference>
<dbReference type="PANTHER" id="PTHR12993">
    <property type="entry name" value="N-ACETYLGLUCOSAMINYL-PHOSPHATIDYLINOSITOL DE-N-ACETYLASE-RELATED"/>
    <property type="match status" value="1"/>
</dbReference>
<name>A0ABN6I9U1_9MYCO</name>
<organism evidence="2 3">
    <name type="scientific">Mycobacterium senriense</name>
    <dbReference type="NCBI Taxonomy" id="2775496"/>
    <lineage>
        <taxon>Bacteria</taxon>
        <taxon>Bacillati</taxon>
        <taxon>Actinomycetota</taxon>
        <taxon>Actinomycetes</taxon>
        <taxon>Mycobacteriales</taxon>
        <taxon>Mycobacteriaceae</taxon>
        <taxon>Mycobacterium</taxon>
        <taxon>Mycobacterium avium complex (MAC)</taxon>
    </lineage>
</organism>
<dbReference type="Gene3D" id="3.40.50.10320">
    <property type="entry name" value="LmbE-like"/>
    <property type="match status" value="1"/>
</dbReference>
<keyword evidence="1" id="KW-0862">Zinc</keyword>